<organism evidence="1 2">
    <name type="scientific">Cnuella takakiae</name>
    <dbReference type="NCBI Taxonomy" id="1302690"/>
    <lineage>
        <taxon>Bacteria</taxon>
        <taxon>Pseudomonadati</taxon>
        <taxon>Bacteroidota</taxon>
        <taxon>Chitinophagia</taxon>
        <taxon>Chitinophagales</taxon>
        <taxon>Chitinophagaceae</taxon>
        <taxon>Cnuella</taxon>
    </lineage>
</organism>
<name>A0A1M5HTQ7_9BACT</name>
<gene>
    <name evidence="1" type="ORF">SAMN05444008_12055</name>
</gene>
<dbReference type="AlphaFoldDB" id="A0A1M5HTQ7"/>
<sequence length="33" mass="3799">MPLEDSEEENTKLKRIVANLTLENDAIKTVVER</sequence>
<protein>
    <submittedName>
        <fullName evidence="1">Uncharacterized protein</fullName>
    </submittedName>
</protein>
<proteinExistence type="predicted"/>
<evidence type="ECO:0000313" key="2">
    <source>
        <dbReference type="Proteomes" id="UP000184368"/>
    </source>
</evidence>
<dbReference type="EMBL" id="FQUO01000020">
    <property type="protein sequence ID" value="SHG19334.1"/>
    <property type="molecule type" value="Genomic_DNA"/>
</dbReference>
<reference evidence="1 2" key="1">
    <citation type="submission" date="2016-11" db="EMBL/GenBank/DDBJ databases">
        <authorList>
            <person name="Jaros S."/>
            <person name="Januszkiewicz K."/>
            <person name="Wedrychowicz H."/>
        </authorList>
    </citation>
    <scope>NUCLEOTIDE SEQUENCE [LARGE SCALE GENOMIC DNA]</scope>
    <source>
        <strain evidence="1 2">DSM 26897</strain>
    </source>
</reference>
<evidence type="ECO:0000313" key="1">
    <source>
        <dbReference type="EMBL" id="SHG19334.1"/>
    </source>
</evidence>
<accession>A0A1M5HTQ7</accession>
<dbReference type="Proteomes" id="UP000184368">
    <property type="component" value="Unassembled WGS sequence"/>
</dbReference>
<keyword evidence="2" id="KW-1185">Reference proteome</keyword>